<evidence type="ECO:0000313" key="2">
    <source>
        <dbReference type="EMBL" id="TCO76068.1"/>
    </source>
</evidence>
<protein>
    <submittedName>
        <fullName evidence="2">Uncharacterized protein</fullName>
    </submittedName>
</protein>
<keyword evidence="3" id="KW-1185">Reference proteome</keyword>
<evidence type="ECO:0000256" key="1">
    <source>
        <dbReference type="SAM" id="Phobius"/>
    </source>
</evidence>
<accession>A0A4R2L0K7</accession>
<dbReference type="OrthoDB" id="5739690at2"/>
<keyword evidence="1" id="KW-1133">Transmembrane helix</keyword>
<reference evidence="2 3" key="1">
    <citation type="submission" date="2019-03" db="EMBL/GenBank/DDBJ databases">
        <title>Genomic Encyclopedia of Type Strains, Phase IV (KMG-IV): sequencing the most valuable type-strain genomes for metagenomic binning, comparative biology and taxonomic classification.</title>
        <authorList>
            <person name="Goeker M."/>
        </authorList>
    </citation>
    <scope>NUCLEOTIDE SEQUENCE [LARGE SCALE GENOMIC DNA]</scope>
    <source>
        <strain evidence="2 3">DSM 23344</strain>
    </source>
</reference>
<dbReference type="RefSeq" id="WP_117315656.1">
    <property type="nucleotide sequence ID" value="NZ_QQSW01000003.1"/>
</dbReference>
<dbReference type="AlphaFoldDB" id="A0A4R2L0K7"/>
<gene>
    <name evidence="2" type="ORF">EV688_10528</name>
</gene>
<organism evidence="2 3">
    <name type="scientific">Chromatocurvus halotolerans</name>
    <dbReference type="NCBI Taxonomy" id="1132028"/>
    <lineage>
        <taxon>Bacteria</taxon>
        <taxon>Pseudomonadati</taxon>
        <taxon>Pseudomonadota</taxon>
        <taxon>Gammaproteobacteria</taxon>
        <taxon>Cellvibrionales</taxon>
        <taxon>Halieaceae</taxon>
        <taxon>Chromatocurvus</taxon>
    </lineage>
</organism>
<feature type="transmembrane region" description="Helical" evidence="1">
    <location>
        <begin position="70"/>
        <end position="88"/>
    </location>
</feature>
<dbReference type="Proteomes" id="UP000294980">
    <property type="component" value="Unassembled WGS sequence"/>
</dbReference>
<keyword evidence="1" id="KW-0472">Membrane</keyword>
<keyword evidence="1" id="KW-0812">Transmembrane</keyword>
<feature type="transmembrane region" description="Helical" evidence="1">
    <location>
        <begin position="48"/>
        <end position="65"/>
    </location>
</feature>
<sequence length="89" mass="8869">MDVTADSGDFLRSAGEGVGSFLAGIPPAIGNFFGGVGTSAGVDGTLDWTALLFGIALLLSAIQGLTRGRIVGSVLRGVIGVALMGWAMT</sequence>
<proteinExistence type="predicted"/>
<evidence type="ECO:0000313" key="3">
    <source>
        <dbReference type="Proteomes" id="UP000294980"/>
    </source>
</evidence>
<dbReference type="EMBL" id="SLWX01000005">
    <property type="protein sequence ID" value="TCO76068.1"/>
    <property type="molecule type" value="Genomic_DNA"/>
</dbReference>
<name>A0A4R2L0K7_9GAMM</name>
<comment type="caution">
    <text evidence="2">The sequence shown here is derived from an EMBL/GenBank/DDBJ whole genome shotgun (WGS) entry which is preliminary data.</text>
</comment>